<proteinExistence type="predicted"/>
<dbReference type="EMBL" id="CP137306">
    <property type="protein sequence ID" value="WQF78117.1"/>
    <property type="molecule type" value="Genomic_DNA"/>
</dbReference>
<feature type="compositionally biased region" description="Low complexity" evidence="1">
    <location>
        <begin position="54"/>
        <end position="75"/>
    </location>
</feature>
<dbReference type="AlphaFoldDB" id="A0AAX4I404"/>
<feature type="region of interest" description="Disordered" evidence="1">
    <location>
        <begin position="54"/>
        <end position="140"/>
    </location>
</feature>
<sequence length="152" mass="16189">MSCVHSFSAERALRNPGGWEMGQTHTHTQLTLPSSLGMHLSRLRAPDAASLASSRALARNDRSNLLSSSSEKGSLAPRGARASNASTAQKRGGGHASRRHGGESAGVSTDLTSKVRFHGGAVGPKRNERMKARRIPQRSLSISSQNDCPVFF</sequence>
<accession>A0AAX4I404</accession>
<organism evidence="2 3">
    <name type="scientific">Colletotrichum destructivum</name>
    <dbReference type="NCBI Taxonomy" id="34406"/>
    <lineage>
        <taxon>Eukaryota</taxon>
        <taxon>Fungi</taxon>
        <taxon>Dikarya</taxon>
        <taxon>Ascomycota</taxon>
        <taxon>Pezizomycotina</taxon>
        <taxon>Sordariomycetes</taxon>
        <taxon>Hypocreomycetidae</taxon>
        <taxon>Glomerellales</taxon>
        <taxon>Glomerellaceae</taxon>
        <taxon>Colletotrichum</taxon>
        <taxon>Colletotrichum destructivum species complex</taxon>
    </lineage>
</organism>
<reference evidence="3" key="1">
    <citation type="journal article" date="2023" name="bioRxiv">
        <title>Complete genome of the Medicago anthracnose fungus, Colletotrichum destructivum, reveals a mini-chromosome-like region within a core chromosome.</title>
        <authorList>
            <person name="Lapalu N."/>
            <person name="Simon A."/>
            <person name="Lu A."/>
            <person name="Plaumann P.-L."/>
            <person name="Amselem J."/>
            <person name="Pigne S."/>
            <person name="Auger A."/>
            <person name="Koch C."/>
            <person name="Dallery J.-F."/>
            <person name="O'Connell R.J."/>
        </authorList>
    </citation>
    <scope>NUCLEOTIDE SEQUENCE [LARGE SCALE GENOMIC DNA]</scope>
    <source>
        <strain evidence="3">CBS 520.97</strain>
    </source>
</reference>
<dbReference type="RefSeq" id="XP_062775341.1">
    <property type="nucleotide sequence ID" value="XM_062919290.1"/>
</dbReference>
<evidence type="ECO:0000256" key="1">
    <source>
        <dbReference type="SAM" id="MobiDB-lite"/>
    </source>
</evidence>
<keyword evidence="3" id="KW-1185">Reference proteome</keyword>
<dbReference type="KEGG" id="cdet:87939634"/>
<evidence type="ECO:0000313" key="3">
    <source>
        <dbReference type="Proteomes" id="UP001322277"/>
    </source>
</evidence>
<gene>
    <name evidence="2" type="ORF">CDEST_03131</name>
</gene>
<protein>
    <submittedName>
        <fullName evidence="2">Uncharacterized protein</fullName>
    </submittedName>
</protein>
<dbReference type="GeneID" id="87939634"/>
<name>A0AAX4I404_9PEZI</name>
<dbReference type="Proteomes" id="UP001322277">
    <property type="component" value="Chromosome 2"/>
</dbReference>
<evidence type="ECO:0000313" key="2">
    <source>
        <dbReference type="EMBL" id="WQF78117.1"/>
    </source>
</evidence>